<dbReference type="InterPro" id="IPR016181">
    <property type="entry name" value="Acyl_CoA_acyltransferase"/>
</dbReference>
<name>A0A832A3X2_9BACT</name>
<evidence type="ECO:0000256" key="2">
    <source>
        <dbReference type="ARBA" id="ARBA00022490"/>
    </source>
</evidence>
<evidence type="ECO:0000256" key="4">
    <source>
        <dbReference type="ARBA" id="ARBA00023315"/>
    </source>
</evidence>
<dbReference type="InterPro" id="IPR006464">
    <property type="entry name" value="AcTrfase_RimI/Ard1"/>
</dbReference>
<dbReference type="Gene3D" id="3.40.630.30">
    <property type="match status" value="1"/>
</dbReference>
<dbReference type="InterPro" id="IPR000182">
    <property type="entry name" value="GNAT_dom"/>
</dbReference>
<keyword evidence="4" id="KW-0012">Acyltransferase</keyword>
<evidence type="ECO:0000313" key="6">
    <source>
        <dbReference type="EMBL" id="HFK97197.1"/>
    </source>
</evidence>
<evidence type="ECO:0000259" key="5">
    <source>
        <dbReference type="PROSITE" id="PS51186"/>
    </source>
</evidence>
<proteinExistence type="inferred from homology"/>
<dbReference type="PROSITE" id="PS51186">
    <property type="entry name" value="GNAT"/>
    <property type="match status" value="1"/>
</dbReference>
<dbReference type="PANTHER" id="PTHR43420:SF12">
    <property type="entry name" value="N-ACETYLTRANSFERASE DOMAIN-CONTAINING PROTEIN"/>
    <property type="match status" value="1"/>
</dbReference>
<dbReference type="PANTHER" id="PTHR43420">
    <property type="entry name" value="ACETYLTRANSFERASE"/>
    <property type="match status" value="1"/>
</dbReference>
<evidence type="ECO:0000256" key="1">
    <source>
        <dbReference type="ARBA" id="ARBA00005395"/>
    </source>
</evidence>
<reference evidence="6" key="1">
    <citation type="journal article" date="2020" name="mSystems">
        <title>Genome- and Community-Level Interaction Insights into Carbon Utilization and Element Cycling Functions of Hydrothermarchaeota in Hydrothermal Sediment.</title>
        <authorList>
            <person name="Zhou Z."/>
            <person name="Liu Y."/>
            <person name="Xu W."/>
            <person name="Pan J."/>
            <person name="Luo Z.H."/>
            <person name="Li M."/>
        </authorList>
    </citation>
    <scope>NUCLEOTIDE SEQUENCE [LARGE SCALE GENOMIC DNA]</scope>
    <source>
        <strain evidence="6">SpSt-456</strain>
    </source>
</reference>
<gene>
    <name evidence="6" type="primary">rimI</name>
    <name evidence="6" type="ORF">ENS06_07715</name>
</gene>
<dbReference type="GO" id="GO:0008080">
    <property type="term" value="F:N-acetyltransferase activity"/>
    <property type="evidence" value="ECO:0007669"/>
    <property type="project" value="InterPro"/>
</dbReference>
<sequence length="175" mass="19922">MGAPLPLLIEPMQPEDIPAVLDIERASHVDPWRESFFVEELSRPQALNLVARSADDRRRIVGYICVWLVADEVQIFNLAVDPAVRRRGVGRRLLLAALHKACTQNARVAFLEVRRSNRPAQQLYESVGFRPSGLRPNYYEGIKEPAVLMELEMDRGWRSRWLFSDAGFMDGEGSC</sequence>
<accession>A0A832A3X2</accession>
<protein>
    <submittedName>
        <fullName evidence="6">Ribosomal-protein-alanine N-acetyltransferase</fullName>
    </submittedName>
</protein>
<keyword evidence="3 6" id="KW-0808">Transferase</keyword>
<evidence type="ECO:0000256" key="3">
    <source>
        <dbReference type="ARBA" id="ARBA00022679"/>
    </source>
</evidence>
<feature type="domain" description="N-acetyltransferase" evidence="5">
    <location>
        <begin position="7"/>
        <end position="154"/>
    </location>
</feature>
<dbReference type="AlphaFoldDB" id="A0A832A3X2"/>
<comment type="similarity">
    <text evidence="1">Belongs to the acetyltransferase family. RimI subfamily.</text>
</comment>
<dbReference type="EMBL" id="DSTK01000022">
    <property type="protein sequence ID" value="HFK97197.1"/>
    <property type="molecule type" value="Genomic_DNA"/>
</dbReference>
<dbReference type="InterPro" id="IPR050680">
    <property type="entry name" value="YpeA/RimI_acetyltransf"/>
</dbReference>
<dbReference type="Pfam" id="PF00583">
    <property type="entry name" value="Acetyltransf_1"/>
    <property type="match status" value="1"/>
</dbReference>
<organism evidence="6">
    <name type="scientific">Desulfacinum infernum</name>
    <dbReference type="NCBI Taxonomy" id="35837"/>
    <lineage>
        <taxon>Bacteria</taxon>
        <taxon>Pseudomonadati</taxon>
        <taxon>Thermodesulfobacteriota</taxon>
        <taxon>Syntrophobacteria</taxon>
        <taxon>Syntrophobacterales</taxon>
        <taxon>Syntrophobacteraceae</taxon>
        <taxon>Desulfacinum</taxon>
    </lineage>
</organism>
<keyword evidence="2" id="KW-0963">Cytoplasm</keyword>
<dbReference type="NCBIfam" id="TIGR01575">
    <property type="entry name" value="rimI"/>
    <property type="match status" value="1"/>
</dbReference>
<dbReference type="SUPFAM" id="SSF55729">
    <property type="entry name" value="Acyl-CoA N-acyltransferases (Nat)"/>
    <property type="match status" value="1"/>
</dbReference>
<comment type="caution">
    <text evidence="6">The sequence shown here is derived from an EMBL/GenBank/DDBJ whole genome shotgun (WGS) entry which is preliminary data.</text>
</comment>